<dbReference type="EMBL" id="CP058214">
    <property type="protein sequence ID" value="QPC44247.1"/>
    <property type="molecule type" value="Genomic_DNA"/>
</dbReference>
<dbReference type="InterPro" id="IPR029044">
    <property type="entry name" value="Nucleotide-diphossugar_trans"/>
</dbReference>
<evidence type="ECO:0000259" key="2">
    <source>
        <dbReference type="Pfam" id="PF12804"/>
    </source>
</evidence>
<evidence type="ECO:0000313" key="4">
    <source>
        <dbReference type="Proteomes" id="UP000593594"/>
    </source>
</evidence>
<organism evidence="3 4">
    <name type="scientific">Kaustia mangrovi</name>
    <dbReference type="NCBI Taxonomy" id="2593653"/>
    <lineage>
        <taxon>Bacteria</taxon>
        <taxon>Pseudomonadati</taxon>
        <taxon>Pseudomonadota</taxon>
        <taxon>Alphaproteobacteria</taxon>
        <taxon>Hyphomicrobiales</taxon>
        <taxon>Parvibaculaceae</taxon>
        <taxon>Kaustia</taxon>
    </lineage>
</organism>
<dbReference type="Proteomes" id="UP000593594">
    <property type="component" value="Chromosome"/>
</dbReference>
<proteinExistence type="predicted"/>
<evidence type="ECO:0000256" key="1">
    <source>
        <dbReference type="ARBA" id="ARBA00022842"/>
    </source>
</evidence>
<dbReference type="SUPFAM" id="SSF53448">
    <property type="entry name" value="Nucleotide-diphospho-sugar transferases"/>
    <property type="match status" value="1"/>
</dbReference>
<dbReference type="Gene3D" id="3.90.550.10">
    <property type="entry name" value="Spore Coat Polysaccharide Biosynthesis Protein SpsA, Chain A"/>
    <property type="match status" value="1"/>
</dbReference>
<dbReference type="GO" id="GO:0016779">
    <property type="term" value="F:nucleotidyltransferase activity"/>
    <property type="evidence" value="ECO:0007669"/>
    <property type="project" value="UniProtKB-ARBA"/>
</dbReference>
<accession>A0A7S8HCZ7</accession>
<gene>
    <name evidence="3" type="ORF">HW532_17010</name>
</gene>
<dbReference type="KEGG" id="kmn:HW532_17010"/>
<protein>
    <submittedName>
        <fullName evidence="3">NTP transferase domain-containing protein</fullName>
    </submittedName>
</protein>
<dbReference type="InterPro" id="IPR025877">
    <property type="entry name" value="MobA-like_NTP_Trfase"/>
</dbReference>
<dbReference type="AlphaFoldDB" id="A0A7S8HCZ7"/>
<reference evidence="3 4" key="1">
    <citation type="submission" date="2020-06" db="EMBL/GenBank/DDBJ databases">
        <title>Genome sequence of 2 isolates from Red Sea Mangroves.</title>
        <authorList>
            <person name="Sefrji F."/>
            <person name="Michoud G."/>
            <person name="Merlino G."/>
            <person name="Daffonchio D."/>
        </authorList>
    </citation>
    <scope>NUCLEOTIDE SEQUENCE [LARGE SCALE GENOMIC DNA]</scope>
    <source>
        <strain evidence="3 4">R1DC25</strain>
    </source>
</reference>
<sequence>MTADASFPRYDVLVLAAGRGPDDPMAKAFGVSHKCLVELGGVPMLARVLKALAAAPHIGRIVVSIDRPDIVAQASAAAGDVEATAIASTTSAPASVIAAASSGELTFPLLVTTGDHALLTAEMVQHFLAESAASGADLTVGLAREETIAAAYPETKRTYFAFGRDRVSGCNLFALNSEQALKAIAFWARLDRDRKHPFRLMRAFGLSSLALYALGRLDLDRAFARASRKLGLVARPVDMPFAEAAIDVDKPADKRLVDEILSKTGHSPGAV</sequence>
<keyword evidence="4" id="KW-1185">Reference proteome</keyword>
<name>A0A7S8HCZ7_9HYPH</name>
<dbReference type="RefSeq" id="WP_213161614.1">
    <property type="nucleotide sequence ID" value="NZ_CP058214.1"/>
</dbReference>
<keyword evidence="3" id="KW-0808">Transferase</keyword>
<evidence type="ECO:0000313" key="3">
    <source>
        <dbReference type="EMBL" id="QPC44247.1"/>
    </source>
</evidence>
<feature type="domain" description="MobA-like NTP transferase" evidence="2">
    <location>
        <begin position="12"/>
        <end position="147"/>
    </location>
</feature>
<keyword evidence="1" id="KW-0460">Magnesium</keyword>
<dbReference type="Pfam" id="PF12804">
    <property type="entry name" value="NTP_transf_3"/>
    <property type="match status" value="1"/>
</dbReference>